<keyword evidence="2" id="KW-0808">Transferase</keyword>
<keyword evidence="2" id="KW-0489">Methyltransferase</keyword>
<dbReference type="CDD" id="cd02440">
    <property type="entry name" value="AdoMet_MTases"/>
    <property type="match status" value="1"/>
</dbReference>
<evidence type="ECO:0000313" key="2">
    <source>
        <dbReference type="EMBL" id="UXP31056.1"/>
    </source>
</evidence>
<accession>A0ABY6CKK6</accession>
<dbReference type="Proteomes" id="UP001065174">
    <property type="component" value="Chromosome"/>
</dbReference>
<gene>
    <name evidence="2" type="ORF">N6H18_11915</name>
</gene>
<dbReference type="GO" id="GO:0032259">
    <property type="term" value="P:methylation"/>
    <property type="evidence" value="ECO:0007669"/>
    <property type="project" value="UniProtKB-KW"/>
</dbReference>
<evidence type="ECO:0000313" key="3">
    <source>
        <dbReference type="Proteomes" id="UP001065174"/>
    </source>
</evidence>
<reference evidence="2" key="1">
    <citation type="submission" date="2022-09" db="EMBL/GenBank/DDBJ databases">
        <title>Comparative genomics and taxonomic characterization of three novel marine species of genus Reichenbachiella exhibiting antioxidant and polysaccharide degradation activities.</title>
        <authorList>
            <person name="Muhammad N."/>
            <person name="Lee Y.-J."/>
            <person name="Ko J."/>
            <person name="Kim S.-G."/>
        </authorList>
    </citation>
    <scope>NUCLEOTIDE SEQUENCE</scope>
    <source>
        <strain evidence="2">BKB1-1</strain>
    </source>
</reference>
<evidence type="ECO:0000259" key="1">
    <source>
        <dbReference type="Pfam" id="PF13649"/>
    </source>
</evidence>
<dbReference type="SUPFAM" id="SSF53335">
    <property type="entry name" value="S-adenosyl-L-methionine-dependent methyltransferases"/>
    <property type="match status" value="1"/>
</dbReference>
<sequence length="200" mass="23307">MAEFWEEAFSNKKEMWGMAPAKSAWLTKDFFIKNSIKKVLIPGIGYGRNAQPFLETGMTITGIEISKTAIELAQNHYGTEMTIYHGSVTDMPFDSEKYEGVYCYALIHLLDNKERKKLILNCYNQLTENGCMVFTAITKKAPNFRKGEFISKDRYEFHKGVQIFYYDEESVKEEFEKYGLIEMTEIDENQPMYLIKCQKV</sequence>
<protein>
    <submittedName>
        <fullName evidence="2">Class I SAM-dependent methyltransferase</fullName>
    </submittedName>
</protein>
<dbReference type="RefSeq" id="WP_262308500.1">
    <property type="nucleotide sequence ID" value="NZ_CP106679.1"/>
</dbReference>
<dbReference type="Pfam" id="PF13649">
    <property type="entry name" value="Methyltransf_25"/>
    <property type="match status" value="1"/>
</dbReference>
<proteinExistence type="predicted"/>
<dbReference type="EMBL" id="CP106679">
    <property type="protein sequence ID" value="UXP31056.1"/>
    <property type="molecule type" value="Genomic_DNA"/>
</dbReference>
<dbReference type="InterPro" id="IPR041698">
    <property type="entry name" value="Methyltransf_25"/>
</dbReference>
<dbReference type="InterPro" id="IPR029063">
    <property type="entry name" value="SAM-dependent_MTases_sf"/>
</dbReference>
<organism evidence="2 3">
    <name type="scientific">Reichenbachiella agarivorans</name>
    <dbReference type="NCBI Taxonomy" id="2979464"/>
    <lineage>
        <taxon>Bacteria</taxon>
        <taxon>Pseudomonadati</taxon>
        <taxon>Bacteroidota</taxon>
        <taxon>Cytophagia</taxon>
        <taxon>Cytophagales</taxon>
        <taxon>Reichenbachiellaceae</taxon>
        <taxon>Reichenbachiella</taxon>
    </lineage>
</organism>
<dbReference type="Gene3D" id="3.40.50.150">
    <property type="entry name" value="Vaccinia Virus protein VP39"/>
    <property type="match status" value="1"/>
</dbReference>
<keyword evidence="3" id="KW-1185">Reference proteome</keyword>
<feature type="domain" description="Methyltransferase" evidence="1">
    <location>
        <begin position="39"/>
        <end position="130"/>
    </location>
</feature>
<name>A0ABY6CKK6_9BACT</name>
<dbReference type="GO" id="GO:0008168">
    <property type="term" value="F:methyltransferase activity"/>
    <property type="evidence" value="ECO:0007669"/>
    <property type="project" value="UniProtKB-KW"/>
</dbReference>